<sequence length="132" mass="14687">MIVVVVVVVVVTVVELSTVILVDMKCGCCPHQPRPKSPFESGPVASLSIPVHQHLLFERKEQTKNLGRKEGALTLPSTSTSSFFQPSTFNLYTEYSSQLLQLLMPSTNPFPHLSLPIPVSNVHPPHRSRRFQ</sequence>
<dbReference type="GeneID" id="54278474"/>
<feature type="signal peptide" evidence="1">
    <location>
        <begin position="1"/>
        <end position="16"/>
    </location>
</feature>
<protein>
    <submittedName>
        <fullName evidence="2">Uncharacterized protein</fullName>
    </submittedName>
</protein>
<evidence type="ECO:0000256" key="1">
    <source>
        <dbReference type="SAM" id="SignalP"/>
    </source>
</evidence>
<evidence type="ECO:0000313" key="2">
    <source>
        <dbReference type="EMBL" id="KAF2020231.1"/>
    </source>
</evidence>
<accession>A0A6A5Y5V4</accession>
<dbReference type="RefSeq" id="XP_033388570.1">
    <property type="nucleotide sequence ID" value="XM_033521077.1"/>
</dbReference>
<gene>
    <name evidence="2" type="ORF">BU24DRAFT_135619</name>
</gene>
<reference evidence="2" key="1">
    <citation type="journal article" date="2020" name="Stud. Mycol.">
        <title>101 Dothideomycetes genomes: a test case for predicting lifestyles and emergence of pathogens.</title>
        <authorList>
            <person name="Haridas S."/>
            <person name="Albert R."/>
            <person name="Binder M."/>
            <person name="Bloem J."/>
            <person name="Labutti K."/>
            <person name="Salamov A."/>
            <person name="Andreopoulos B."/>
            <person name="Baker S."/>
            <person name="Barry K."/>
            <person name="Bills G."/>
            <person name="Bluhm B."/>
            <person name="Cannon C."/>
            <person name="Castanera R."/>
            <person name="Culley D."/>
            <person name="Daum C."/>
            <person name="Ezra D."/>
            <person name="Gonzalez J."/>
            <person name="Henrissat B."/>
            <person name="Kuo A."/>
            <person name="Liang C."/>
            <person name="Lipzen A."/>
            <person name="Lutzoni F."/>
            <person name="Magnuson J."/>
            <person name="Mondo S."/>
            <person name="Nolan M."/>
            <person name="Ohm R."/>
            <person name="Pangilinan J."/>
            <person name="Park H.-J."/>
            <person name="Ramirez L."/>
            <person name="Alfaro M."/>
            <person name="Sun H."/>
            <person name="Tritt A."/>
            <person name="Yoshinaga Y."/>
            <person name="Zwiers L.-H."/>
            <person name="Turgeon B."/>
            <person name="Goodwin S."/>
            <person name="Spatafora J."/>
            <person name="Crous P."/>
            <person name="Grigoriev I."/>
        </authorList>
    </citation>
    <scope>NUCLEOTIDE SEQUENCE</scope>
    <source>
        <strain evidence="2">CBS 175.79</strain>
    </source>
</reference>
<proteinExistence type="predicted"/>
<feature type="chain" id="PRO_5025502716" evidence="1">
    <location>
        <begin position="17"/>
        <end position="132"/>
    </location>
</feature>
<evidence type="ECO:0000313" key="3">
    <source>
        <dbReference type="Proteomes" id="UP000799778"/>
    </source>
</evidence>
<keyword evidence="3" id="KW-1185">Reference proteome</keyword>
<name>A0A6A5Y5V4_9PLEO</name>
<dbReference type="AlphaFoldDB" id="A0A6A5Y5V4"/>
<organism evidence="2 3">
    <name type="scientific">Aaosphaeria arxii CBS 175.79</name>
    <dbReference type="NCBI Taxonomy" id="1450172"/>
    <lineage>
        <taxon>Eukaryota</taxon>
        <taxon>Fungi</taxon>
        <taxon>Dikarya</taxon>
        <taxon>Ascomycota</taxon>
        <taxon>Pezizomycotina</taxon>
        <taxon>Dothideomycetes</taxon>
        <taxon>Pleosporomycetidae</taxon>
        <taxon>Pleosporales</taxon>
        <taxon>Pleosporales incertae sedis</taxon>
        <taxon>Aaosphaeria</taxon>
    </lineage>
</organism>
<dbReference type="EMBL" id="ML978067">
    <property type="protein sequence ID" value="KAF2020231.1"/>
    <property type="molecule type" value="Genomic_DNA"/>
</dbReference>
<keyword evidence="1" id="KW-0732">Signal</keyword>
<dbReference type="Proteomes" id="UP000799778">
    <property type="component" value="Unassembled WGS sequence"/>
</dbReference>